<name>A0A9Q3EMH3_9BASI</name>
<protein>
    <submittedName>
        <fullName evidence="2">Uncharacterized protein</fullName>
    </submittedName>
</protein>
<dbReference type="AlphaFoldDB" id="A0A9Q3EMH3"/>
<keyword evidence="3" id="KW-1185">Reference proteome</keyword>
<proteinExistence type="predicted"/>
<evidence type="ECO:0000256" key="1">
    <source>
        <dbReference type="SAM" id="MobiDB-lite"/>
    </source>
</evidence>
<feature type="compositionally biased region" description="Polar residues" evidence="1">
    <location>
        <begin position="176"/>
        <end position="203"/>
    </location>
</feature>
<feature type="region of interest" description="Disordered" evidence="1">
    <location>
        <begin position="176"/>
        <end position="247"/>
    </location>
</feature>
<reference evidence="2" key="1">
    <citation type="submission" date="2021-03" db="EMBL/GenBank/DDBJ databases">
        <title>Draft genome sequence of rust myrtle Austropuccinia psidii MF-1, a brazilian biotype.</title>
        <authorList>
            <person name="Quecine M.C."/>
            <person name="Pachon D.M.R."/>
            <person name="Bonatelli M.L."/>
            <person name="Correr F.H."/>
            <person name="Franceschini L.M."/>
            <person name="Leite T.F."/>
            <person name="Margarido G.R.A."/>
            <person name="Almeida C.A."/>
            <person name="Ferrarezi J.A."/>
            <person name="Labate C.A."/>
        </authorList>
    </citation>
    <scope>NUCLEOTIDE SEQUENCE</scope>
    <source>
        <strain evidence="2">MF-1</strain>
    </source>
</reference>
<comment type="caution">
    <text evidence="2">The sequence shown here is derived from an EMBL/GenBank/DDBJ whole genome shotgun (WGS) entry which is preliminary data.</text>
</comment>
<evidence type="ECO:0000313" key="2">
    <source>
        <dbReference type="EMBL" id="MBW0522637.1"/>
    </source>
</evidence>
<dbReference type="Proteomes" id="UP000765509">
    <property type="component" value="Unassembled WGS sequence"/>
</dbReference>
<evidence type="ECO:0000313" key="3">
    <source>
        <dbReference type="Proteomes" id="UP000765509"/>
    </source>
</evidence>
<accession>A0A9Q3EMH3</accession>
<feature type="compositionally biased region" description="Acidic residues" evidence="1">
    <location>
        <begin position="211"/>
        <end position="230"/>
    </location>
</feature>
<gene>
    <name evidence="2" type="ORF">O181_062352</name>
</gene>
<feature type="compositionally biased region" description="Low complexity" evidence="1">
    <location>
        <begin position="103"/>
        <end position="114"/>
    </location>
</feature>
<organism evidence="2 3">
    <name type="scientific">Austropuccinia psidii MF-1</name>
    <dbReference type="NCBI Taxonomy" id="1389203"/>
    <lineage>
        <taxon>Eukaryota</taxon>
        <taxon>Fungi</taxon>
        <taxon>Dikarya</taxon>
        <taxon>Basidiomycota</taxon>
        <taxon>Pucciniomycotina</taxon>
        <taxon>Pucciniomycetes</taxon>
        <taxon>Pucciniales</taxon>
        <taxon>Sphaerophragmiaceae</taxon>
        <taxon>Austropuccinia</taxon>
    </lineage>
</organism>
<dbReference type="EMBL" id="AVOT02029707">
    <property type="protein sequence ID" value="MBW0522637.1"/>
    <property type="molecule type" value="Genomic_DNA"/>
</dbReference>
<sequence>MDSLVQDSGYSHNPEIPCEEDCLVKPIRLFKDSEDWRFLITHLASPTPPFPLCIPTAMANIIQNSSENNTGRHLRELLRKNSDKAAHVFSFATGAEPRSAPINSNNQNENESTNIAKLAESSENRKKKEKLTATSRKGKNKKQDGPRFQNQLLQITIQSMVGPNLEIVADKKSVCTNSEAESRQTNGVTPSDNANPTLDSTQMLLKLPSPEESDSQSSTEDEESDSDATLESESLNNSHDFYTGRSSDHLGLNRQAFGNPQAGSPFLHDGPFDENCPFCQRKAWRKLMARNLGRR</sequence>
<feature type="region of interest" description="Disordered" evidence="1">
    <location>
        <begin position="252"/>
        <end position="271"/>
    </location>
</feature>
<feature type="region of interest" description="Disordered" evidence="1">
    <location>
        <begin position="92"/>
        <end position="148"/>
    </location>
</feature>